<evidence type="ECO:0000313" key="1">
    <source>
        <dbReference type="EMBL" id="ETO66362.1"/>
    </source>
</evidence>
<evidence type="ECO:0000313" key="2">
    <source>
        <dbReference type="Proteomes" id="UP000028582"/>
    </source>
</evidence>
<comment type="caution">
    <text evidence="1">The sequence shown here is derived from an EMBL/GenBank/DDBJ whole genome shotgun (WGS) entry which is preliminary data.</text>
</comment>
<gene>
    <name evidence="1" type="ORF">F444_16410</name>
</gene>
<dbReference type="Proteomes" id="UP000028582">
    <property type="component" value="Unassembled WGS sequence"/>
</dbReference>
<dbReference type="EMBL" id="ANJA01003037">
    <property type="protein sequence ID" value="ETO66362.1"/>
    <property type="molecule type" value="Genomic_DNA"/>
</dbReference>
<protein>
    <submittedName>
        <fullName evidence="1">Uncharacterized protein</fullName>
    </submittedName>
</protein>
<accession>A0A080ZIA1</accession>
<name>A0A080ZIA1_PHYNI</name>
<sequence>MDDMAKALGAYAGGLQQSFESVFERVGQSLSQSADVMRMMNEVMESAMLQNLWISSSYQVHGGLIIDVKNHSEIALGQTKIRAQLYSSEEPFFSATLDSLGAMGRIQLQASIHDVPRPIAGFIELECISPGTQQPLTKRSPFRVVYFQLGRFQALRSAEEGASPGPTEVTVASDRFLLTKVRDLLEISPIDGILRDDEGRYRFHPEFPLPNNPVLYLSVKTGGAGDPAFQVTVSAAGSADTAEDRRRQCQQIINELETVDSDDSDY</sequence>
<reference evidence="1 2" key="1">
    <citation type="submission" date="2013-11" db="EMBL/GenBank/DDBJ databases">
        <title>The Genome Sequence of Phytophthora parasitica P1976.</title>
        <authorList>
            <consortium name="The Broad Institute Genomics Platform"/>
            <person name="Russ C."/>
            <person name="Tyler B."/>
            <person name="Panabieres F."/>
            <person name="Shan W."/>
            <person name="Tripathy S."/>
            <person name="Grunwald N."/>
            <person name="Machado M."/>
            <person name="Johnson C.S."/>
            <person name="Walker B."/>
            <person name="Young S."/>
            <person name="Zeng Q."/>
            <person name="Gargeya S."/>
            <person name="Fitzgerald M."/>
            <person name="Haas B."/>
            <person name="Abouelleil A."/>
            <person name="Allen A.W."/>
            <person name="Alvarado L."/>
            <person name="Arachchi H.M."/>
            <person name="Berlin A.M."/>
            <person name="Chapman S.B."/>
            <person name="Gainer-Dewar J."/>
            <person name="Goldberg J."/>
            <person name="Griggs A."/>
            <person name="Gujja S."/>
            <person name="Hansen M."/>
            <person name="Howarth C."/>
            <person name="Imamovic A."/>
            <person name="Ireland A."/>
            <person name="Larimer J."/>
            <person name="McCowan C."/>
            <person name="Murphy C."/>
            <person name="Pearson M."/>
            <person name="Poon T.W."/>
            <person name="Priest M."/>
            <person name="Roberts A."/>
            <person name="Saif S."/>
            <person name="Shea T."/>
            <person name="Sisk P."/>
            <person name="Sykes S."/>
            <person name="Wortman J."/>
            <person name="Nusbaum C."/>
            <person name="Birren B."/>
        </authorList>
    </citation>
    <scope>NUCLEOTIDE SEQUENCE [LARGE SCALE GENOMIC DNA]</scope>
    <source>
        <strain evidence="1 2">P1976</strain>
    </source>
</reference>
<dbReference type="AlphaFoldDB" id="A0A080ZIA1"/>
<proteinExistence type="predicted"/>
<dbReference type="OrthoDB" id="76046at2759"/>
<organism evidence="1 2">
    <name type="scientific">Phytophthora nicotianae P1976</name>
    <dbReference type="NCBI Taxonomy" id="1317066"/>
    <lineage>
        <taxon>Eukaryota</taxon>
        <taxon>Sar</taxon>
        <taxon>Stramenopiles</taxon>
        <taxon>Oomycota</taxon>
        <taxon>Peronosporomycetes</taxon>
        <taxon>Peronosporales</taxon>
        <taxon>Peronosporaceae</taxon>
        <taxon>Phytophthora</taxon>
    </lineage>
</organism>